<comment type="caution">
    <text evidence="4">The sequence shown here is derived from an EMBL/GenBank/DDBJ whole genome shotgun (WGS) entry which is preliminary data.</text>
</comment>
<protein>
    <submittedName>
        <fullName evidence="4">Meckelin (Transmembrane protein 67) family protein</fullName>
    </submittedName>
</protein>
<feature type="region of interest" description="Disordered" evidence="1">
    <location>
        <begin position="999"/>
        <end position="1034"/>
    </location>
</feature>
<dbReference type="PANTHER" id="PTHR21274:SF0">
    <property type="entry name" value="MECKELIN"/>
    <property type="match status" value="1"/>
</dbReference>
<feature type="transmembrane region" description="Helical" evidence="2">
    <location>
        <begin position="575"/>
        <end position="597"/>
    </location>
</feature>
<evidence type="ECO:0000256" key="1">
    <source>
        <dbReference type="SAM" id="MobiDB-lite"/>
    </source>
</evidence>
<dbReference type="VEuPathDB" id="TriTrypDB:LdBPK_270020.1"/>
<keyword evidence="2" id="KW-1133">Transmembrane helix</keyword>
<dbReference type="EMBL" id="RHLD01000016">
    <property type="protein sequence ID" value="TPP46182.1"/>
    <property type="molecule type" value="Genomic_DNA"/>
</dbReference>
<dbReference type="GO" id="GO:0060271">
    <property type="term" value="P:cilium assembly"/>
    <property type="evidence" value="ECO:0007669"/>
    <property type="project" value="InterPro"/>
</dbReference>
<evidence type="ECO:0000313" key="4">
    <source>
        <dbReference type="EMBL" id="TPP46182.1"/>
    </source>
</evidence>
<name>A0A504XAX3_LEIDO</name>
<sequence length="1426" mass="160092">MSQSRSLPCRASGWRIGTMLMMIVCAVGTASQQSTDCDTLGFILDVADRSCQACPAHARRVQGTCVCDVGYALHVDASTGKLSCVGCAAKKMMVSDVGAGNASAYCLPCGGDRQLTCLVDATYDDSGVCRCSAGFTMLYDGSCVPTEAYDSMAAAASGTSAALSPPNIDNSGAAGPLTRVFPVQTYSLGAALLCSRGNSTACNLLANLCVVMNYQVTATPCALYEHIKQSKPCDDPWCETVDGLPWLYYARSNADVLSNVTTELRLSARQKLQLVVSAFDLYGNWLGYQSMVSQVNPCFLKNTELHTFFAAGDTRATSCHVNWHWFLRANRTLFYEVYLRHPLNASRLMPVPLLIDYSNYGFEPATFYDPWLYRGGAVASNGAMPEGAFRRRFYAYDNVGGSGDAPLRSLPSYVTALRSASLVLGTDHRADRYVTTPLVVLQYASKMVSTIADAAPADDLEEERQTPLNTSGRSDYTLHCEMRSYYLPSTDSVSQGLKVAVIVLCSLCFFSAWVRTYGWMRRRQYLVLDWFALLRFFVYLCNHISNMFFLAIAVASWYMFIAYKRQLSLSRAMRLGDVYVNAMLYVAVTAKGITVLYRLAEQCNADYFVIDWERSKGQLLRENKVVPVSMWRSTFVANALNELQALRYWCPLLTMTIILLFLVGLDYQNMSASVPRGSRQVDNMTVSFGTLRVAIDTFFWVAVALVMYLFEYQIYYRFIVVHPLQAFVDLCSVSNISIIILLEQQWGFYIHGESIHAHADVSMEEFQSNLFLEAQGNLPVRGLGGQSKCQSLEVYLGPYTRQYLYMCYMEMHIENQRSLLKRERATNPAQWHYIRFLFCFSRQLCVYTETALAIRDRINYAFQQSVRRAESTLLVKFMLQKWLDFPPNVMYMNGPQRGDHCGKDLFFIDDVQSYGRAFLCGLDFDLFVLYAALFAAIDAALQNFYVAMVLAFAVEVVVHFYRVREGLANLSQKTMIDDRFFFWTGLGCLVTVPTPVARTPPARATQQRWASTSRGSSGATGPQTHHPSPTPAGRRDAFLGVLQVTSKNITTEMESKVPLLLYFMVTNHPEVKQYTELLCHQVDQANRRLKNENFGDVYQEFGVDAGLAIKLGMVDCLQEPGLMSKFHIDPHMFPLIYFVRNKVFCDKMAGVVTESQVKEAVEAFIDYAKLESKNESEGVSLLQKVRRQDNDDENAMTLIAAAHGKMQAGDPAKGKQLFEKALRMSMEDIEIVKKRYGVPEKKMTPELWAKLKREPCYNSAPEALCGLAMCAMASKQRDEAFRLAARVREEFPFAPQDMRGVAEAVVRIELIQVVDYDPDTDNYMRLLKFDELVSEPAQFYKHHLKRAVAFYVEGVAGQAIEECLRLIRAEPKLLSALKEGGIVPKDLRLGPTAVTPARQVIRAIFEALGPANEHAEKGRKLLQLYL</sequence>
<dbReference type="InterPro" id="IPR019170">
    <property type="entry name" value="Meckelin"/>
</dbReference>
<proteinExistence type="predicted"/>
<organism evidence="4 5">
    <name type="scientific">Leishmania donovani</name>
    <dbReference type="NCBI Taxonomy" id="5661"/>
    <lineage>
        <taxon>Eukaryota</taxon>
        <taxon>Discoba</taxon>
        <taxon>Euglenozoa</taxon>
        <taxon>Kinetoplastea</taxon>
        <taxon>Metakinetoplastina</taxon>
        <taxon>Trypanosomatida</taxon>
        <taxon>Trypanosomatidae</taxon>
        <taxon>Leishmaniinae</taxon>
        <taxon>Leishmania</taxon>
    </lineage>
</organism>
<dbReference type="PANTHER" id="PTHR21274">
    <property type="entry name" value="MECKELIN"/>
    <property type="match status" value="1"/>
</dbReference>
<evidence type="ECO:0000256" key="2">
    <source>
        <dbReference type="SAM" id="Phobius"/>
    </source>
</evidence>
<reference evidence="5" key="1">
    <citation type="submission" date="2019-02" db="EMBL/GenBank/DDBJ databases">
        <title>FDA dAtabase for Regulatory Grade micrObial Sequences (FDA-ARGOS): Supporting development and validation of Infectious Disease Dx tests.</title>
        <authorList>
            <person name="Duncan R."/>
            <person name="Fisher C."/>
            <person name="Tallon L."/>
            <person name="Sadzewicz L."/>
            <person name="Sengamalay N."/>
            <person name="Ott S."/>
            <person name="Godinez A."/>
            <person name="Nagaraj S."/>
            <person name="Vavikolanu K."/>
            <person name="Vyas G."/>
            <person name="Nadendla S."/>
            <person name="Aluvathingal J."/>
            <person name="Sichtig H."/>
        </authorList>
    </citation>
    <scope>NUCLEOTIDE SEQUENCE [LARGE SCALE GENOMIC DNA]</scope>
    <source>
        <strain evidence="5">FDAARGOS_360</strain>
    </source>
</reference>
<feature type="transmembrane region" description="Helical" evidence="2">
    <location>
        <begin position="496"/>
        <end position="513"/>
    </location>
</feature>
<feature type="transmembrane region" description="Helical" evidence="2">
    <location>
        <begin position="547"/>
        <end position="563"/>
    </location>
</feature>
<dbReference type="Gene3D" id="1.25.40.10">
    <property type="entry name" value="Tetratricopeptide repeat domain"/>
    <property type="match status" value="1"/>
</dbReference>
<evidence type="ECO:0000256" key="3">
    <source>
        <dbReference type="SAM" id="SignalP"/>
    </source>
</evidence>
<keyword evidence="2" id="KW-0472">Membrane</keyword>
<dbReference type="VEuPathDB" id="TriTrypDB:LdCL_270005000"/>
<dbReference type="SUPFAM" id="SSF48452">
    <property type="entry name" value="TPR-like"/>
    <property type="match status" value="1"/>
</dbReference>
<dbReference type="Proteomes" id="UP000318821">
    <property type="component" value="Unassembled WGS sequence"/>
</dbReference>
<evidence type="ECO:0000313" key="5">
    <source>
        <dbReference type="Proteomes" id="UP000318821"/>
    </source>
</evidence>
<feature type="transmembrane region" description="Helical" evidence="2">
    <location>
        <begin position="686"/>
        <end position="710"/>
    </location>
</feature>
<feature type="transmembrane region" description="Helical" evidence="2">
    <location>
        <begin position="646"/>
        <end position="665"/>
    </location>
</feature>
<feature type="compositionally biased region" description="Low complexity" evidence="1">
    <location>
        <begin position="999"/>
        <end position="1021"/>
    </location>
</feature>
<keyword evidence="2 4" id="KW-0812">Transmembrane</keyword>
<dbReference type="Pfam" id="PF09773">
    <property type="entry name" value="Meckelin"/>
    <property type="match status" value="1"/>
</dbReference>
<dbReference type="VEuPathDB" id="TriTrypDB:LdCL_270005100"/>
<dbReference type="VEuPathDB" id="TriTrypDB:LdBPK_270010.1"/>
<gene>
    <name evidence="4" type="ORF">CGC20_33330</name>
</gene>
<dbReference type="GO" id="GO:0036038">
    <property type="term" value="C:MKS complex"/>
    <property type="evidence" value="ECO:0007669"/>
    <property type="project" value="InterPro"/>
</dbReference>
<feature type="transmembrane region" description="Helical" evidence="2">
    <location>
        <begin position="980"/>
        <end position="997"/>
    </location>
</feature>
<feature type="chain" id="PRO_5021232015" evidence="3">
    <location>
        <begin position="33"/>
        <end position="1426"/>
    </location>
</feature>
<feature type="transmembrane region" description="Helical" evidence="2">
    <location>
        <begin position="917"/>
        <end position="937"/>
    </location>
</feature>
<keyword evidence="3" id="KW-0732">Signal</keyword>
<dbReference type="InterPro" id="IPR011990">
    <property type="entry name" value="TPR-like_helical_dom_sf"/>
</dbReference>
<feature type="transmembrane region" description="Helical" evidence="2">
    <location>
        <begin position="943"/>
        <end position="960"/>
    </location>
</feature>
<dbReference type="VEuPathDB" id="TriTrypDB:LDHU3_27.0030"/>
<accession>A0A504XAX3</accession>
<feature type="signal peptide" evidence="3">
    <location>
        <begin position="1"/>
        <end position="32"/>
    </location>
</feature>